<protein>
    <submittedName>
        <fullName evidence="2">Esterase-like activity of phytase family protein</fullName>
    </submittedName>
</protein>
<accession>A0ABU3WCP1</accession>
<name>A0ABU3WCP1_9GAMM</name>
<dbReference type="PANTHER" id="PTHR37957">
    <property type="entry name" value="BLR7070 PROTEIN"/>
    <property type="match status" value="1"/>
</dbReference>
<evidence type="ECO:0000313" key="2">
    <source>
        <dbReference type="EMBL" id="MDV2468169.1"/>
    </source>
</evidence>
<keyword evidence="3" id="KW-1185">Reference proteome</keyword>
<dbReference type="SUPFAM" id="SSF63825">
    <property type="entry name" value="YWTD domain"/>
    <property type="match status" value="1"/>
</dbReference>
<organism evidence="2 3">
    <name type="scientific">Acinetobacter chinensis</name>
    <dbReference type="NCBI Taxonomy" id="2004650"/>
    <lineage>
        <taxon>Bacteria</taxon>
        <taxon>Pseudomonadati</taxon>
        <taxon>Pseudomonadota</taxon>
        <taxon>Gammaproteobacteria</taxon>
        <taxon>Moraxellales</taxon>
        <taxon>Moraxellaceae</taxon>
        <taxon>Acinetobacter</taxon>
    </lineage>
</organism>
<feature type="domain" description="Phytase-like" evidence="1">
    <location>
        <begin position="35"/>
        <end position="391"/>
    </location>
</feature>
<dbReference type="PANTHER" id="PTHR37957:SF1">
    <property type="entry name" value="PHYTASE-LIKE DOMAIN-CONTAINING PROTEIN"/>
    <property type="match status" value="1"/>
</dbReference>
<gene>
    <name evidence="2" type="ORF">QR674_04135</name>
</gene>
<dbReference type="RefSeq" id="WP_317082073.1">
    <property type="nucleotide sequence ID" value="NZ_JASVDY010000001.1"/>
</dbReference>
<reference evidence="2 3" key="1">
    <citation type="submission" date="2023-06" db="EMBL/GenBank/DDBJ databases">
        <title>Genomic Analysis of Acinetobacter Strains Recovered from South Australian Aquatic Samples provides Insights into the Circulation of Antibiotic Resistance determinants in the Environment.</title>
        <authorList>
            <person name="Tobin L."/>
            <person name="Jarocki V.M."/>
            <person name="Kenyon J."/>
            <person name="Drigo B."/>
            <person name="Donner E."/>
            <person name="Djordjevic S.P."/>
            <person name="Hamidian M."/>
        </authorList>
    </citation>
    <scope>NUCLEOTIDE SEQUENCE [LARGE SCALE GENOMIC DNA]</scope>
    <source>
        <strain evidence="2 3">SAAc652</strain>
    </source>
</reference>
<dbReference type="Pfam" id="PF13449">
    <property type="entry name" value="Phytase-like"/>
    <property type="match status" value="1"/>
</dbReference>
<comment type="caution">
    <text evidence="2">The sequence shown here is derived from an EMBL/GenBank/DDBJ whole genome shotgun (WGS) entry which is preliminary data.</text>
</comment>
<dbReference type="Proteomes" id="UP001278188">
    <property type="component" value="Unassembled WGS sequence"/>
</dbReference>
<dbReference type="InterPro" id="IPR027372">
    <property type="entry name" value="Phytase-like_dom"/>
</dbReference>
<proteinExistence type="predicted"/>
<evidence type="ECO:0000259" key="1">
    <source>
        <dbReference type="Pfam" id="PF13449"/>
    </source>
</evidence>
<evidence type="ECO:0000313" key="3">
    <source>
        <dbReference type="Proteomes" id="UP001278188"/>
    </source>
</evidence>
<sequence>MYQKFHKGVQLPYDILDIHDIPDGAKEGHFIEIHCGGFGSEISPHPTEKHQFYALTDRGPNTTYDVNGDKGKIFLKPDYTPKIGLFQLNSDGTIGKLKEILLKNPDGEPITGLPNQHFGATKEIAYDQHGKVLEKGTDEFGLDSEGLVALQDGTFWVSDEYGPHIVHFDASGVEIDRINAYEHDERRKSGYLLPLEYANRRQNRGMEGLTITPDQKKLVGIMQSTMSNPDPSVTKSDLVRIVMIDLETKAVSQYLYRQGGGDQVYSCTAIVALNQQQFLVAERDDDFYMDNPQAFKRVYKIDLTDATDLEQIENSDQFEQDEKTGLLIDGLTLEQFVLQRGWQGLQYIGIVPVAKTLVVDLIEKLHYPHDKVEGLWVIDEHHLAVLNDDDYAFSETDGVMQQKYLDKGKKVIDANTLYIIGGIDTGK</sequence>
<dbReference type="EMBL" id="JASVDY010000001">
    <property type="protein sequence ID" value="MDV2468169.1"/>
    <property type="molecule type" value="Genomic_DNA"/>
</dbReference>